<reference evidence="3" key="1">
    <citation type="journal article" date="2020" name="Stud. Mycol.">
        <title>101 Dothideomycetes genomes: a test case for predicting lifestyles and emergence of pathogens.</title>
        <authorList>
            <person name="Haridas S."/>
            <person name="Albert R."/>
            <person name="Binder M."/>
            <person name="Bloem J."/>
            <person name="Labutti K."/>
            <person name="Salamov A."/>
            <person name="Andreopoulos B."/>
            <person name="Baker S."/>
            <person name="Barry K."/>
            <person name="Bills G."/>
            <person name="Bluhm B."/>
            <person name="Cannon C."/>
            <person name="Castanera R."/>
            <person name="Culley D."/>
            <person name="Daum C."/>
            <person name="Ezra D."/>
            <person name="Gonzalez J."/>
            <person name="Henrissat B."/>
            <person name="Kuo A."/>
            <person name="Liang C."/>
            <person name="Lipzen A."/>
            <person name="Lutzoni F."/>
            <person name="Magnuson J."/>
            <person name="Mondo S."/>
            <person name="Nolan M."/>
            <person name="Ohm R."/>
            <person name="Pangilinan J."/>
            <person name="Park H.-J."/>
            <person name="Ramirez L."/>
            <person name="Alfaro M."/>
            <person name="Sun H."/>
            <person name="Tritt A."/>
            <person name="Yoshinaga Y."/>
            <person name="Zwiers L.-H."/>
            <person name="Turgeon B."/>
            <person name="Goodwin S."/>
            <person name="Spatafora J."/>
            <person name="Crous P."/>
            <person name="Grigoriev I."/>
        </authorList>
    </citation>
    <scope>NUCLEOTIDE SEQUENCE</scope>
    <source>
        <strain evidence="3">CBS 269.34</strain>
    </source>
</reference>
<evidence type="ECO:0000313" key="4">
    <source>
        <dbReference type="Proteomes" id="UP000799750"/>
    </source>
</evidence>
<feature type="transmembrane region" description="Helical" evidence="2">
    <location>
        <begin position="131"/>
        <end position="149"/>
    </location>
</feature>
<name>A0A6A6RDA7_9PEZI</name>
<gene>
    <name evidence="3" type="ORF">BU16DRAFT_20640</name>
</gene>
<evidence type="ECO:0000256" key="2">
    <source>
        <dbReference type="SAM" id="Phobius"/>
    </source>
</evidence>
<accession>A0A6A6RDA7</accession>
<dbReference type="AlphaFoldDB" id="A0A6A6RDA7"/>
<dbReference type="Proteomes" id="UP000799750">
    <property type="component" value="Unassembled WGS sequence"/>
</dbReference>
<feature type="region of interest" description="Disordered" evidence="1">
    <location>
        <begin position="68"/>
        <end position="93"/>
    </location>
</feature>
<keyword evidence="2" id="KW-1133">Transmembrane helix</keyword>
<proteinExistence type="predicted"/>
<keyword evidence="2" id="KW-0812">Transmembrane</keyword>
<keyword evidence="2" id="KW-0472">Membrane</keyword>
<evidence type="ECO:0000256" key="1">
    <source>
        <dbReference type="SAM" id="MobiDB-lite"/>
    </source>
</evidence>
<dbReference type="EMBL" id="MU004181">
    <property type="protein sequence ID" value="KAF2502848.1"/>
    <property type="molecule type" value="Genomic_DNA"/>
</dbReference>
<evidence type="ECO:0000313" key="3">
    <source>
        <dbReference type="EMBL" id="KAF2502848.1"/>
    </source>
</evidence>
<organism evidence="3 4">
    <name type="scientific">Lophium mytilinum</name>
    <dbReference type="NCBI Taxonomy" id="390894"/>
    <lineage>
        <taxon>Eukaryota</taxon>
        <taxon>Fungi</taxon>
        <taxon>Dikarya</taxon>
        <taxon>Ascomycota</taxon>
        <taxon>Pezizomycotina</taxon>
        <taxon>Dothideomycetes</taxon>
        <taxon>Pleosporomycetidae</taxon>
        <taxon>Mytilinidiales</taxon>
        <taxon>Mytilinidiaceae</taxon>
        <taxon>Lophium</taxon>
    </lineage>
</organism>
<keyword evidence="4" id="KW-1185">Reference proteome</keyword>
<protein>
    <submittedName>
        <fullName evidence="3">Uncharacterized protein</fullName>
    </submittedName>
</protein>
<sequence length="160" mass="18306">MTSCPGLNPSLQCQSKVSKKTSMIEGIENAFPCRCCLIAYTLSHTRIAHCRLLLMMMKWTVCSVGSPPPPSRVVQPNRPTSPTRGPLGSNPTSRISLYGTCNKRRLTREHVNRATENNPRRVFYTFHRGRWRFALLIFFASPTLGNIYYRLSRRKESYLP</sequence>